<feature type="transmembrane region" description="Helical" evidence="2">
    <location>
        <begin position="12"/>
        <end position="32"/>
    </location>
</feature>
<evidence type="ECO:0000259" key="3">
    <source>
        <dbReference type="PROSITE" id="PS50004"/>
    </source>
</evidence>
<keyword evidence="5" id="KW-1185">Reference proteome</keyword>
<dbReference type="EMBL" id="LUCH01000555">
    <property type="protein sequence ID" value="KAF5404855.1"/>
    <property type="molecule type" value="Genomic_DNA"/>
</dbReference>
<evidence type="ECO:0000256" key="1">
    <source>
        <dbReference type="SAM" id="MobiDB-lite"/>
    </source>
</evidence>
<dbReference type="Gene3D" id="2.60.40.150">
    <property type="entry name" value="C2 domain"/>
    <property type="match status" value="1"/>
</dbReference>
<dbReference type="OrthoDB" id="6274931at2759"/>
<dbReference type="PANTHER" id="PTHR10480:SF12">
    <property type="entry name" value="UNC-13, ISOFORM E"/>
    <property type="match status" value="1"/>
</dbReference>
<dbReference type="GO" id="GO:0045202">
    <property type="term" value="C:synapse"/>
    <property type="evidence" value="ECO:0007669"/>
    <property type="project" value="GOC"/>
</dbReference>
<feature type="compositionally biased region" description="Basic and acidic residues" evidence="1">
    <location>
        <begin position="717"/>
        <end position="733"/>
    </location>
</feature>
<feature type="compositionally biased region" description="Polar residues" evidence="1">
    <location>
        <begin position="278"/>
        <end position="289"/>
    </location>
</feature>
<keyword evidence="2" id="KW-0812">Transmembrane</keyword>
<dbReference type="PANTHER" id="PTHR10480">
    <property type="entry name" value="PROTEIN UNC-13 HOMOLOG"/>
    <property type="match status" value="1"/>
</dbReference>
<keyword evidence="2" id="KW-1133">Transmembrane helix</keyword>
<proteinExistence type="predicted"/>
<dbReference type="SMART" id="SM00239">
    <property type="entry name" value="C2"/>
    <property type="match status" value="1"/>
</dbReference>
<feature type="compositionally biased region" description="Low complexity" evidence="1">
    <location>
        <begin position="1065"/>
        <end position="1083"/>
    </location>
</feature>
<protein>
    <recommendedName>
        <fullName evidence="3">C2 domain-containing protein</fullName>
    </recommendedName>
</protein>
<feature type="region of interest" description="Disordered" evidence="1">
    <location>
        <begin position="563"/>
        <end position="583"/>
    </location>
</feature>
<feature type="region of interest" description="Disordered" evidence="1">
    <location>
        <begin position="260"/>
        <end position="289"/>
    </location>
</feature>
<dbReference type="GO" id="GO:0017075">
    <property type="term" value="F:syntaxin-1 binding"/>
    <property type="evidence" value="ECO:0007669"/>
    <property type="project" value="TreeGrafter"/>
</dbReference>
<dbReference type="InterPro" id="IPR035892">
    <property type="entry name" value="C2_domain_sf"/>
</dbReference>
<dbReference type="InterPro" id="IPR000008">
    <property type="entry name" value="C2_dom"/>
</dbReference>
<gene>
    <name evidence="4" type="ORF">PHET_01676</name>
</gene>
<dbReference type="GO" id="GO:0005516">
    <property type="term" value="F:calmodulin binding"/>
    <property type="evidence" value="ECO:0007669"/>
    <property type="project" value="TreeGrafter"/>
</dbReference>
<reference evidence="4" key="1">
    <citation type="submission" date="2019-05" db="EMBL/GenBank/DDBJ databases">
        <title>Annotation for the trematode Paragonimus heterotremus.</title>
        <authorList>
            <person name="Choi Y.-J."/>
        </authorList>
    </citation>
    <scope>NUCLEOTIDE SEQUENCE</scope>
    <source>
        <strain evidence="4">LC</strain>
    </source>
</reference>
<dbReference type="InterPro" id="IPR027080">
    <property type="entry name" value="Unc-13"/>
</dbReference>
<dbReference type="GO" id="GO:0005886">
    <property type="term" value="C:plasma membrane"/>
    <property type="evidence" value="ECO:0007669"/>
    <property type="project" value="TreeGrafter"/>
</dbReference>
<dbReference type="GO" id="GO:0007268">
    <property type="term" value="P:chemical synaptic transmission"/>
    <property type="evidence" value="ECO:0007669"/>
    <property type="project" value="InterPro"/>
</dbReference>
<feature type="domain" description="C2" evidence="3">
    <location>
        <begin position="1"/>
        <end position="125"/>
    </location>
</feature>
<name>A0A8J4T5C7_9TREM</name>
<comment type="caution">
    <text evidence="4">The sequence shown here is derived from an EMBL/GenBank/DDBJ whole genome shotgun (WGS) entry which is preliminary data.</text>
</comment>
<dbReference type="SUPFAM" id="SSF49562">
    <property type="entry name" value="C2 domain (Calcium/lipid-binding domain, CaLB)"/>
    <property type="match status" value="1"/>
</dbReference>
<evidence type="ECO:0000313" key="4">
    <source>
        <dbReference type="EMBL" id="KAF5404855.1"/>
    </source>
</evidence>
<feature type="compositionally biased region" description="Low complexity" evidence="1">
    <location>
        <begin position="1156"/>
        <end position="1172"/>
    </location>
</feature>
<dbReference type="GO" id="GO:0019992">
    <property type="term" value="F:diacylglycerol binding"/>
    <property type="evidence" value="ECO:0007669"/>
    <property type="project" value="InterPro"/>
</dbReference>
<accession>A0A8J4T5C7</accession>
<feature type="region of interest" description="Disordered" evidence="1">
    <location>
        <begin position="786"/>
        <end position="808"/>
    </location>
</feature>
<sequence>MCLRYGAIDNPLCLFFVLKLSIVSKLFLGFSIPSPVFEAKLVGVDASTSSYVSVKFKQVHSSSRSIKGLNPKWNEEFTFETERVHGGLLLELHSKGLLWSKLLGALWMPLPNIILSNKEVPGLWSILNAEVVTENGIPVGTKTPTQHTVLASFRLEGPNVLPIGLINSQPVDQRIAPVTTFPYITSARDNHCPNGFLHTSAASESYWNRPTIDSNEPDRSPWMSQSELPSCSTAYDSHLTEGPFRWSSGIPEARQSRSFNQLAHTPHPVKRRNLPIQPRSTTTDGSESPYANTWFGHHHLHNVAEFDYDSEPLGYNSRPQLGPDRGRYLTRMSTGIYEWDDEPIWYDTQVDDGPVDHSSWETHSLYDGISSPIFNGRQFYTEPEVIEDDTHSDCEFYETDGQLPALLPDSDTSWYMTHISDPYHSVRSPVHSDIGPQCDVNWQEWCYGDVYSDHHPQSDYYMNDARGWDETRSWKNEHLTGARRRPGVRISPRYCHPHQLAFYHPNFRDCYDATYVTTSEGGEDLWQMRDEHSASNYYCSCESDYEVDTKIISFDRTRHSESFGTGLGLEPTTPSGDVHSLALSRSSSPTLSRELRLRFDRSEFPLSYPCSVNILLALISFLSNADDFRASAEAAVANSVPPGEHPADLHFVTSKLSDLPPPTSQSAVVTSTSTQLPSSVSSERPTTPVLSSAAVVNVSEPVSPSTEQKVRVALARDSFRQSSERTRHSRELSRPTPIVPTTATENHNQLLLETDALLAKYANSQLTQEQKSSLHVQSAHDLQYSSSQLAKSPMESGKPPGSILGSNSNLSRFWNDLSAFTPVPRSSEPKQPSPKPFETTPVSTSQLTQMLIGRIFGSIPNVSGVIATTSTTTSTTSLTSPFSGRPALDRTSKTNEHFVRTQTVLNSQPTSVSSNKDPIPSVVGHKESTQAVPYCTADKFDTFVTTPMSNRFVPISDDLKTAKIVLETPAIPLPLSENNVTGVSSTTRDVTGYVEVSRSDFPVKEGDAVLPKPSLLTSSSLDDNYGFNKLPPFSAEEHLRQLRIRAGLESSPQLDLRSESTTHGPSMHLSSSSNVLSVKPSVPTDQPVNIKSSPSAGFGFVDFTGVQSRATSLMPRFSSDKPKSTSISTPSIPDLFASIKTGFDSGLGSVNRKAHQSQQQPQQRQATSSGVFSFGSKSSATGLLGNLLSSAASKAQTVAAGAIKQANAAADAAKEAATQAVGQLATAQTTAPSSGSRTSSTSHGSLLHSSQPLAPSHTLVSPRVPSELCLVERQPLTRQPEPSHPPVRLQLDDHELSPILNGRPIPVGQEEPELPSTVSIRRDSNERRQSLFVPQERRWLHEQTMDMTTDDDYDDDAYERRETTPEVGDHYDPSQEEFTAGSDAEPISFVHPTGISNTEQKAAKLDGISDGSLDSDAVSALHARDKMLMAAATGIHSPAALGPSQPGYFDGLEVESELDRNGNGCSCVIFLPKMCRLAFFYLPSLSNAYRLLCMC</sequence>
<feature type="region of interest" description="Disordered" evidence="1">
    <location>
        <begin position="1147"/>
        <end position="1172"/>
    </location>
</feature>
<feature type="region of interest" description="Disordered" evidence="1">
    <location>
        <begin position="654"/>
        <end position="686"/>
    </location>
</feature>
<organism evidence="4 5">
    <name type="scientific">Paragonimus heterotremus</name>
    <dbReference type="NCBI Taxonomy" id="100268"/>
    <lineage>
        <taxon>Eukaryota</taxon>
        <taxon>Metazoa</taxon>
        <taxon>Spiralia</taxon>
        <taxon>Lophotrochozoa</taxon>
        <taxon>Platyhelminthes</taxon>
        <taxon>Trematoda</taxon>
        <taxon>Digenea</taxon>
        <taxon>Plagiorchiida</taxon>
        <taxon>Troglotremata</taxon>
        <taxon>Troglotrematidae</taxon>
        <taxon>Paragonimus</taxon>
    </lineage>
</organism>
<evidence type="ECO:0000256" key="2">
    <source>
        <dbReference type="SAM" id="Phobius"/>
    </source>
</evidence>
<feature type="region of interest" description="Disordered" evidence="1">
    <location>
        <begin position="1224"/>
        <end position="1260"/>
    </location>
</feature>
<feature type="region of interest" description="Disordered" evidence="1">
    <location>
        <begin position="1050"/>
        <end position="1086"/>
    </location>
</feature>
<feature type="compositionally biased region" description="Low complexity" evidence="1">
    <location>
        <begin position="664"/>
        <end position="682"/>
    </location>
</feature>
<keyword evidence="2" id="KW-0472">Membrane</keyword>
<dbReference type="Pfam" id="PF00168">
    <property type="entry name" value="C2"/>
    <property type="match status" value="1"/>
</dbReference>
<dbReference type="Proteomes" id="UP000748531">
    <property type="component" value="Unassembled WGS sequence"/>
</dbReference>
<dbReference type="PROSITE" id="PS50004">
    <property type="entry name" value="C2"/>
    <property type="match status" value="1"/>
</dbReference>
<feature type="region of interest" description="Disordered" evidence="1">
    <location>
        <begin position="716"/>
        <end position="744"/>
    </location>
</feature>
<feature type="region of interest" description="Disordered" evidence="1">
    <location>
        <begin position="821"/>
        <end position="842"/>
    </location>
</feature>
<evidence type="ECO:0000313" key="5">
    <source>
        <dbReference type="Proteomes" id="UP000748531"/>
    </source>
</evidence>
<feature type="region of interest" description="Disordered" evidence="1">
    <location>
        <begin position="208"/>
        <end position="228"/>
    </location>
</feature>
<feature type="compositionally biased region" description="Low complexity" evidence="1">
    <location>
        <begin position="1233"/>
        <end position="1250"/>
    </location>
</feature>